<protein>
    <submittedName>
        <fullName evidence="9">Type I transmembrane sorting receptor</fullName>
    </submittedName>
</protein>
<evidence type="ECO:0000256" key="5">
    <source>
        <dbReference type="PIRSR" id="PIRSR601461-1"/>
    </source>
</evidence>
<keyword evidence="9" id="KW-0472">Membrane</keyword>
<dbReference type="GO" id="GO:0004190">
    <property type="term" value="F:aspartic-type endopeptidase activity"/>
    <property type="evidence" value="ECO:0007669"/>
    <property type="project" value="UniProtKB-KW"/>
</dbReference>
<dbReference type="InterPro" id="IPR001969">
    <property type="entry name" value="Aspartic_peptidase_AS"/>
</dbReference>
<evidence type="ECO:0000256" key="4">
    <source>
        <dbReference type="ARBA" id="ARBA00022801"/>
    </source>
</evidence>
<keyword evidence="2 7" id="KW-0645">Protease</keyword>
<feature type="disulfide bond" evidence="6">
    <location>
        <begin position="320"/>
        <end position="353"/>
    </location>
</feature>
<evidence type="ECO:0000256" key="3">
    <source>
        <dbReference type="ARBA" id="ARBA00022750"/>
    </source>
</evidence>
<dbReference type="InterPro" id="IPR001461">
    <property type="entry name" value="Aspartic_peptidase_A1"/>
</dbReference>
<feature type="domain" description="Peptidase A1" evidence="8">
    <location>
        <begin position="84"/>
        <end position="391"/>
    </location>
</feature>
<proteinExistence type="inferred from homology"/>
<keyword evidence="10" id="KW-1185">Reference proteome</keyword>
<keyword evidence="4 7" id="KW-0378">Hydrolase</keyword>
<accession>A0A8H3EHI2</accession>
<dbReference type="FunFam" id="2.40.70.10:FF:000024">
    <property type="entry name" value="Endothiapepsin"/>
    <property type="match status" value="1"/>
</dbReference>
<dbReference type="PANTHER" id="PTHR47966">
    <property type="entry name" value="BETA-SITE APP-CLEAVING ENZYME, ISOFORM A-RELATED"/>
    <property type="match status" value="1"/>
</dbReference>
<dbReference type="PROSITE" id="PS00141">
    <property type="entry name" value="ASP_PROTEASE"/>
    <property type="match status" value="2"/>
</dbReference>
<keyword evidence="9" id="KW-0675">Receptor</keyword>
<dbReference type="EMBL" id="CAJPDS010000003">
    <property type="protein sequence ID" value="CAF9904678.1"/>
    <property type="molecule type" value="Genomic_DNA"/>
</dbReference>
<comment type="similarity">
    <text evidence="1 7">Belongs to the peptidase A1 family.</text>
</comment>
<dbReference type="PROSITE" id="PS51767">
    <property type="entry name" value="PEPTIDASE_A1"/>
    <property type="match status" value="1"/>
</dbReference>
<evidence type="ECO:0000256" key="1">
    <source>
        <dbReference type="ARBA" id="ARBA00007447"/>
    </source>
</evidence>
<keyword evidence="3 7" id="KW-0064">Aspartyl protease</keyword>
<dbReference type="InterPro" id="IPR033121">
    <property type="entry name" value="PEPTIDASE_A1"/>
</dbReference>
<gene>
    <name evidence="9" type="primary">PEP1_2</name>
    <name evidence="9" type="ORF">HETSPECPRED_004754</name>
</gene>
<dbReference type="OrthoDB" id="2747330at2759"/>
<dbReference type="InterPro" id="IPR034163">
    <property type="entry name" value="Aspergillopepsin-like_cat_dom"/>
</dbReference>
<dbReference type="CDD" id="cd06097">
    <property type="entry name" value="Aspergillopepsin_like"/>
    <property type="match status" value="1"/>
</dbReference>
<dbReference type="InterPro" id="IPR021109">
    <property type="entry name" value="Peptidase_aspartic_dom_sf"/>
</dbReference>
<reference evidence="9" key="1">
    <citation type="submission" date="2021-03" db="EMBL/GenBank/DDBJ databases">
        <authorList>
            <person name="Tagirdzhanova G."/>
        </authorList>
    </citation>
    <scope>NUCLEOTIDE SEQUENCE</scope>
</reference>
<evidence type="ECO:0000256" key="6">
    <source>
        <dbReference type="PIRSR" id="PIRSR601461-2"/>
    </source>
</evidence>
<dbReference type="FunFam" id="2.40.70.10:FF:000026">
    <property type="entry name" value="Endothiapepsin"/>
    <property type="match status" value="1"/>
</dbReference>
<evidence type="ECO:0000256" key="2">
    <source>
        <dbReference type="ARBA" id="ARBA00022670"/>
    </source>
</evidence>
<name>A0A8H3EHI2_9LECA</name>
<dbReference type="PANTHER" id="PTHR47966:SF2">
    <property type="entry name" value="ASPERGILLOPEPSIN-1-RELATED"/>
    <property type="match status" value="1"/>
</dbReference>
<dbReference type="Pfam" id="PF00026">
    <property type="entry name" value="Asp"/>
    <property type="match status" value="1"/>
</dbReference>
<comment type="caution">
    <text evidence="9">The sequence shown here is derived from an EMBL/GenBank/DDBJ whole genome shotgun (WGS) entry which is preliminary data.</text>
</comment>
<evidence type="ECO:0000256" key="7">
    <source>
        <dbReference type="RuleBase" id="RU000454"/>
    </source>
</evidence>
<organism evidence="9 10">
    <name type="scientific">Heterodermia speciosa</name>
    <dbReference type="NCBI Taxonomy" id="116794"/>
    <lineage>
        <taxon>Eukaryota</taxon>
        <taxon>Fungi</taxon>
        <taxon>Dikarya</taxon>
        <taxon>Ascomycota</taxon>
        <taxon>Pezizomycotina</taxon>
        <taxon>Lecanoromycetes</taxon>
        <taxon>OSLEUM clade</taxon>
        <taxon>Lecanoromycetidae</taxon>
        <taxon>Caliciales</taxon>
        <taxon>Physciaceae</taxon>
        <taxon>Heterodermia</taxon>
    </lineage>
</organism>
<keyword evidence="6" id="KW-1015">Disulfide bond</keyword>
<feature type="active site" evidence="5">
    <location>
        <position position="100"/>
    </location>
</feature>
<dbReference type="GO" id="GO:0006508">
    <property type="term" value="P:proteolysis"/>
    <property type="evidence" value="ECO:0007669"/>
    <property type="project" value="UniProtKB-KW"/>
</dbReference>
<dbReference type="PRINTS" id="PR00792">
    <property type="entry name" value="PEPSIN"/>
</dbReference>
<sequence length="395" mass="41370">MRFIEQLTAASALIAITSGSPVEKRKEAFSVHQTVPKPFIKSGPAAVAAVYKKYGGTAPKDVLAAAAANDGTVTTTPEQYDSEYLTPVSIGGQTLNLDFDTGSSDLWVFSSELSASSQSGHSIYNPAKSSTAKLLSGYTWSISYGDGSGASGNVYTDTVKVGATTVTSQAVELATSISAQFQQDIDNDGLLGLAFDTLNTVKPNKQKTFFSNAKPSLSAPLFTVNLKKGAPGTYDFGYIDTTKYTGSITYINVNTANGFWEFTSNGYAVGTGAFTSASIDAIADTGTTLLYLPSTIVSAYYAKVAGSKYDSTQGGYTFPCSATLPSITLGIGSYRAVVPGSYILYAPVSSSVCFGGIQRDTGIGFSIYGDIFLKSQFVVFNGAATPQLGFARKPT</sequence>
<evidence type="ECO:0000313" key="9">
    <source>
        <dbReference type="EMBL" id="CAF9904678.1"/>
    </source>
</evidence>
<feature type="active site" evidence="5">
    <location>
        <position position="284"/>
    </location>
</feature>
<evidence type="ECO:0000313" key="10">
    <source>
        <dbReference type="Proteomes" id="UP000664521"/>
    </source>
</evidence>
<evidence type="ECO:0000259" key="8">
    <source>
        <dbReference type="PROSITE" id="PS51767"/>
    </source>
</evidence>
<dbReference type="AlphaFoldDB" id="A0A8H3EHI2"/>
<dbReference type="Gene3D" id="2.40.70.10">
    <property type="entry name" value="Acid Proteases"/>
    <property type="match status" value="2"/>
</dbReference>
<dbReference type="SUPFAM" id="SSF50630">
    <property type="entry name" value="Acid proteases"/>
    <property type="match status" value="1"/>
</dbReference>
<keyword evidence="9" id="KW-0812">Transmembrane</keyword>
<dbReference type="Proteomes" id="UP000664521">
    <property type="component" value="Unassembled WGS sequence"/>
</dbReference>